<evidence type="ECO:0000313" key="3">
    <source>
        <dbReference type="EMBL" id="KUN95449.1"/>
    </source>
</evidence>
<name>A0A101TN82_9ACTN</name>
<accession>A0A101TN82</accession>
<protein>
    <submittedName>
        <fullName evidence="3">Uncharacterized protein</fullName>
    </submittedName>
</protein>
<dbReference type="OrthoDB" id="4319152at2"/>
<reference evidence="3 4" key="1">
    <citation type="submission" date="2015-10" db="EMBL/GenBank/DDBJ databases">
        <title>Draft genome sequence of Streptomyces caeruleatus NRRL B-24802, type strain for the species Streptomyces caeruleatus.</title>
        <authorList>
            <person name="Ruckert C."/>
            <person name="Winkler A."/>
            <person name="Kalinowski J."/>
            <person name="Kampfer P."/>
            <person name="Glaeser S."/>
        </authorList>
    </citation>
    <scope>NUCLEOTIDE SEQUENCE [LARGE SCALE GENOMIC DNA]</scope>
    <source>
        <strain evidence="3 4">NRRL B-24802</strain>
    </source>
</reference>
<sequence length="89" mass="10264">MNSRGWQEVIGAVGIFGMVIVIVTIVVWNMAATWRARAILARDYEYRTLAEKANQNQDAIERKLTDINEHLADLRTRVHSVERVLKEIE</sequence>
<keyword evidence="1" id="KW-0175">Coiled coil</keyword>
<dbReference type="EMBL" id="LMWY01000048">
    <property type="protein sequence ID" value="KUN95449.1"/>
    <property type="molecule type" value="Genomic_DNA"/>
</dbReference>
<dbReference type="RefSeq" id="WP_062723334.1">
    <property type="nucleotide sequence ID" value="NZ_KQ948937.1"/>
</dbReference>
<feature type="coiled-coil region" evidence="1">
    <location>
        <begin position="50"/>
        <end position="77"/>
    </location>
</feature>
<feature type="transmembrane region" description="Helical" evidence="2">
    <location>
        <begin position="12"/>
        <end position="32"/>
    </location>
</feature>
<keyword evidence="2" id="KW-0812">Transmembrane</keyword>
<comment type="caution">
    <text evidence="3">The sequence shown here is derived from an EMBL/GenBank/DDBJ whole genome shotgun (WGS) entry which is preliminary data.</text>
</comment>
<keyword evidence="4" id="KW-1185">Reference proteome</keyword>
<gene>
    <name evidence="3" type="ORF">AQJ67_34795</name>
</gene>
<dbReference type="AlphaFoldDB" id="A0A101TN82"/>
<dbReference type="Proteomes" id="UP000053429">
    <property type="component" value="Unassembled WGS sequence"/>
</dbReference>
<evidence type="ECO:0000256" key="1">
    <source>
        <dbReference type="SAM" id="Coils"/>
    </source>
</evidence>
<keyword evidence="2" id="KW-1133">Transmembrane helix</keyword>
<evidence type="ECO:0000313" key="4">
    <source>
        <dbReference type="Proteomes" id="UP000053429"/>
    </source>
</evidence>
<organism evidence="3 4">
    <name type="scientific">Streptomyces caeruleatus</name>
    <dbReference type="NCBI Taxonomy" id="661399"/>
    <lineage>
        <taxon>Bacteria</taxon>
        <taxon>Bacillati</taxon>
        <taxon>Actinomycetota</taxon>
        <taxon>Actinomycetes</taxon>
        <taxon>Kitasatosporales</taxon>
        <taxon>Streptomycetaceae</taxon>
        <taxon>Streptomyces</taxon>
    </lineage>
</organism>
<keyword evidence="2" id="KW-0472">Membrane</keyword>
<evidence type="ECO:0000256" key="2">
    <source>
        <dbReference type="SAM" id="Phobius"/>
    </source>
</evidence>
<dbReference type="STRING" id="661399.AQJ67_34795"/>
<proteinExistence type="predicted"/>